<proteinExistence type="predicted"/>
<accession>A0A6N2MZB3</accession>
<keyword evidence="1" id="KW-1133">Transmembrane helix</keyword>
<evidence type="ECO:0000256" key="1">
    <source>
        <dbReference type="SAM" id="Phobius"/>
    </source>
</evidence>
<feature type="transmembrane region" description="Helical" evidence="1">
    <location>
        <begin position="451"/>
        <end position="479"/>
    </location>
</feature>
<dbReference type="PANTHER" id="PTHR33133:SF51">
    <property type="entry name" value="THH1_TOM1_TOM3 DOMAIN-CONTAINING PROTEIN"/>
    <property type="match status" value="1"/>
</dbReference>
<feature type="transmembrane region" description="Helical" evidence="1">
    <location>
        <begin position="415"/>
        <end position="439"/>
    </location>
</feature>
<feature type="transmembrane region" description="Helical" evidence="1">
    <location>
        <begin position="322"/>
        <end position="352"/>
    </location>
</feature>
<feature type="transmembrane region" description="Helical" evidence="1">
    <location>
        <begin position="275"/>
        <end position="301"/>
    </location>
</feature>
<dbReference type="PANTHER" id="PTHR33133">
    <property type="entry name" value="OS08G0107100 PROTEIN-RELATED"/>
    <property type="match status" value="1"/>
</dbReference>
<keyword evidence="1" id="KW-0472">Membrane</keyword>
<evidence type="ECO:0000313" key="2">
    <source>
        <dbReference type="EMBL" id="VFU53683.1"/>
    </source>
</evidence>
<feature type="transmembrane region" description="Helical" evidence="1">
    <location>
        <begin position="364"/>
        <end position="394"/>
    </location>
</feature>
<feature type="transmembrane region" description="Helical" evidence="1">
    <location>
        <begin position="43"/>
        <end position="63"/>
    </location>
</feature>
<dbReference type="EMBL" id="CAADRP010001818">
    <property type="protein sequence ID" value="VFU53683.1"/>
    <property type="molecule type" value="Genomic_DNA"/>
</dbReference>
<keyword evidence="1" id="KW-0812">Transmembrane</keyword>
<protein>
    <submittedName>
        <fullName evidence="2">Uncharacterized protein</fullName>
    </submittedName>
</protein>
<organism evidence="2">
    <name type="scientific">Salix viminalis</name>
    <name type="common">Common osier</name>
    <name type="synonym">Basket willow</name>
    <dbReference type="NCBI Taxonomy" id="40686"/>
    <lineage>
        <taxon>Eukaryota</taxon>
        <taxon>Viridiplantae</taxon>
        <taxon>Streptophyta</taxon>
        <taxon>Embryophyta</taxon>
        <taxon>Tracheophyta</taxon>
        <taxon>Spermatophyta</taxon>
        <taxon>Magnoliopsida</taxon>
        <taxon>eudicotyledons</taxon>
        <taxon>Gunneridae</taxon>
        <taxon>Pentapetalae</taxon>
        <taxon>rosids</taxon>
        <taxon>fabids</taxon>
        <taxon>Malpighiales</taxon>
        <taxon>Salicaceae</taxon>
        <taxon>Saliceae</taxon>
        <taxon>Salix</taxon>
    </lineage>
</organism>
<feature type="transmembrane region" description="Helical" evidence="1">
    <location>
        <begin position="209"/>
        <end position="229"/>
    </location>
</feature>
<sequence>MEATKNNSIKTMVMERKQEEMQFLGVLGIYQEAYKIIFSSTKIFSQITLALILPLSFILLAQIEVSNVFSGEIMNNFVELLGTEAGTERYNKISDHISSEFAYFWLFKVAHLILSLVFSLLSNAAVVYTIASIYAGREVSFKKVMSAVPKRWMFRQNTTFTLLPPFLHSATKNSIKTMVMERKQEEMQFLGVFGIFQEAYKIIFSCRKIFSQITLALILPLSFIFLAQIEVSNVLFGEIINNEVELQGIEAGTKRYNKLSDHISSEFAYFCFFKVAYLILSVVFSLLSTAAVVYTIAGIYTGREVSFKKKVMSAVPKVCKRLMVTFLSVFVAFLAYCAVAILVSWIVFIAWFTFMGFSNLKVLYSLGIVLLVLYMMGFVYLTIIWLLASAVSVLEEDCGFKAMTKSRALIKGKMWSAIIMFFNMSITSGVVTIAFQNLVVHGVSMNMAGRVFLGVICSALFLGLFLFGFVTQTMIYFVCKSNHHENIEKSALSDHLEAYHGEYAPLKSKDLQLEHDV</sequence>
<gene>
    <name evidence="2" type="ORF">SVIM_LOCUS373085</name>
</gene>
<dbReference type="AlphaFoldDB" id="A0A6N2MZB3"/>
<feature type="transmembrane region" description="Helical" evidence="1">
    <location>
        <begin position="109"/>
        <end position="135"/>
    </location>
</feature>
<name>A0A6N2MZB3_SALVM</name>
<reference evidence="2" key="1">
    <citation type="submission" date="2019-03" db="EMBL/GenBank/DDBJ databases">
        <authorList>
            <person name="Mank J."/>
            <person name="Almeida P."/>
        </authorList>
    </citation>
    <scope>NUCLEOTIDE SEQUENCE</scope>
    <source>
        <strain evidence="2">78183</strain>
    </source>
</reference>